<evidence type="ECO:0000259" key="5">
    <source>
        <dbReference type="Pfam" id="PF12802"/>
    </source>
</evidence>
<evidence type="ECO:0000313" key="7">
    <source>
        <dbReference type="Proteomes" id="UP001501371"/>
    </source>
</evidence>
<dbReference type="Gene3D" id="1.10.10.10">
    <property type="entry name" value="Winged helix-like DNA-binding domain superfamily/Winged helix DNA-binding domain"/>
    <property type="match status" value="1"/>
</dbReference>
<dbReference type="InterPro" id="IPR000835">
    <property type="entry name" value="HTH_MarR-typ"/>
</dbReference>
<feature type="compositionally biased region" description="Basic and acidic residues" evidence="4">
    <location>
        <begin position="16"/>
        <end position="28"/>
    </location>
</feature>
<evidence type="ECO:0000256" key="3">
    <source>
        <dbReference type="ARBA" id="ARBA00023163"/>
    </source>
</evidence>
<organism evidence="6 7">
    <name type="scientific">Streptomyces hebeiensis</name>
    <dbReference type="NCBI Taxonomy" id="229486"/>
    <lineage>
        <taxon>Bacteria</taxon>
        <taxon>Bacillati</taxon>
        <taxon>Actinomycetota</taxon>
        <taxon>Actinomycetes</taxon>
        <taxon>Kitasatosporales</taxon>
        <taxon>Streptomycetaceae</taxon>
        <taxon>Streptomyces</taxon>
    </lineage>
</organism>
<dbReference type="RefSeq" id="WP_344279416.1">
    <property type="nucleotide sequence ID" value="NZ_BAAAKV010000041.1"/>
</dbReference>
<dbReference type="InterPro" id="IPR011991">
    <property type="entry name" value="ArsR-like_HTH"/>
</dbReference>
<evidence type="ECO:0000256" key="2">
    <source>
        <dbReference type="ARBA" id="ARBA00023125"/>
    </source>
</evidence>
<keyword evidence="7" id="KW-1185">Reference proteome</keyword>
<feature type="domain" description="HTH marR-type" evidence="5">
    <location>
        <begin position="67"/>
        <end position="122"/>
    </location>
</feature>
<protein>
    <recommendedName>
        <fullName evidence="5">HTH marR-type domain-containing protein</fullName>
    </recommendedName>
</protein>
<accession>A0ABN1V0X2</accession>
<dbReference type="CDD" id="cd00090">
    <property type="entry name" value="HTH_ARSR"/>
    <property type="match status" value="1"/>
</dbReference>
<dbReference type="PANTHER" id="PTHR33164:SF64">
    <property type="entry name" value="TRANSCRIPTIONAL REGULATOR SLYA"/>
    <property type="match status" value="1"/>
</dbReference>
<name>A0ABN1V0X2_9ACTN</name>
<comment type="caution">
    <text evidence="6">The sequence shown here is derived from an EMBL/GenBank/DDBJ whole genome shotgun (WGS) entry which is preliminary data.</text>
</comment>
<gene>
    <name evidence="6" type="ORF">GCM10009654_44260</name>
</gene>
<evidence type="ECO:0000256" key="1">
    <source>
        <dbReference type="ARBA" id="ARBA00023015"/>
    </source>
</evidence>
<dbReference type="InterPro" id="IPR036390">
    <property type="entry name" value="WH_DNA-bd_sf"/>
</dbReference>
<keyword evidence="1" id="KW-0805">Transcription regulation</keyword>
<evidence type="ECO:0000313" key="6">
    <source>
        <dbReference type="EMBL" id="GAA1182162.1"/>
    </source>
</evidence>
<reference evidence="6 7" key="1">
    <citation type="journal article" date="2019" name="Int. J. Syst. Evol. Microbiol.">
        <title>The Global Catalogue of Microorganisms (GCM) 10K type strain sequencing project: providing services to taxonomists for standard genome sequencing and annotation.</title>
        <authorList>
            <consortium name="The Broad Institute Genomics Platform"/>
            <consortium name="The Broad Institute Genome Sequencing Center for Infectious Disease"/>
            <person name="Wu L."/>
            <person name="Ma J."/>
        </authorList>
    </citation>
    <scope>NUCLEOTIDE SEQUENCE [LARGE SCALE GENOMIC DNA]</scope>
    <source>
        <strain evidence="6 7">JCM 12696</strain>
    </source>
</reference>
<feature type="region of interest" description="Disordered" evidence="4">
    <location>
        <begin position="1"/>
        <end position="39"/>
    </location>
</feature>
<dbReference type="Proteomes" id="UP001501371">
    <property type="component" value="Unassembled WGS sequence"/>
</dbReference>
<dbReference type="InterPro" id="IPR039422">
    <property type="entry name" value="MarR/SlyA-like"/>
</dbReference>
<dbReference type="InterPro" id="IPR036388">
    <property type="entry name" value="WH-like_DNA-bd_sf"/>
</dbReference>
<dbReference type="SUPFAM" id="SSF46785">
    <property type="entry name" value="Winged helix' DNA-binding domain"/>
    <property type="match status" value="1"/>
</dbReference>
<dbReference type="PANTHER" id="PTHR33164">
    <property type="entry name" value="TRANSCRIPTIONAL REGULATOR, MARR FAMILY"/>
    <property type="match status" value="1"/>
</dbReference>
<dbReference type="EMBL" id="BAAAKV010000041">
    <property type="protein sequence ID" value="GAA1182162.1"/>
    <property type="molecule type" value="Genomic_DNA"/>
</dbReference>
<evidence type="ECO:0000256" key="4">
    <source>
        <dbReference type="SAM" id="MobiDB-lite"/>
    </source>
</evidence>
<sequence length="246" mass="25808">MTSLPRASEPVPGPAPEREPEPVPEREPGPGAGPGPELLGTRLRHLLDRLESDVTAVYGDLGLDGFRPRYTPLVRELAGAGRPCSIQELARATGVTHSAASQTVARMARDGLVVLEAGEDARHRMVRLTEKAEGLLPALDAEWTATAAATAAFEAELPYSLSRLVAEALAALDRRPMRQRIADQGVAALGGSVVVPGARPVTVAGTSYEGGEPPCLLALVCPACDAVADEPSPAVCVRCGERFPER</sequence>
<keyword evidence="2" id="KW-0238">DNA-binding</keyword>
<proteinExistence type="predicted"/>
<keyword evidence="3" id="KW-0804">Transcription</keyword>
<dbReference type="Pfam" id="PF12802">
    <property type="entry name" value="MarR_2"/>
    <property type="match status" value="1"/>
</dbReference>